<protein>
    <submittedName>
        <fullName evidence="1">Uncharacterized protein</fullName>
    </submittedName>
</protein>
<evidence type="ECO:0000313" key="1">
    <source>
        <dbReference type="EMBL" id="GAA4259957.1"/>
    </source>
</evidence>
<dbReference type="EMBL" id="BAABAT010000038">
    <property type="protein sequence ID" value="GAA4259957.1"/>
    <property type="molecule type" value="Genomic_DNA"/>
</dbReference>
<organism evidence="1 2">
    <name type="scientific">Dactylosporangium darangshiense</name>
    <dbReference type="NCBI Taxonomy" id="579108"/>
    <lineage>
        <taxon>Bacteria</taxon>
        <taxon>Bacillati</taxon>
        <taxon>Actinomycetota</taxon>
        <taxon>Actinomycetes</taxon>
        <taxon>Micromonosporales</taxon>
        <taxon>Micromonosporaceae</taxon>
        <taxon>Dactylosporangium</taxon>
    </lineage>
</organism>
<reference evidence="2" key="1">
    <citation type="journal article" date="2019" name="Int. J. Syst. Evol. Microbiol.">
        <title>The Global Catalogue of Microorganisms (GCM) 10K type strain sequencing project: providing services to taxonomists for standard genome sequencing and annotation.</title>
        <authorList>
            <consortium name="The Broad Institute Genomics Platform"/>
            <consortium name="The Broad Institute Genome Sequencing Center for Infectious Disease"/>
            <person name="Wu L."/>
            <person name="Ma J."/>
        </authorList>
    </citation>
    <scope>NUCLEOTIDE SEQUENCE [LARGE SCALE GENOMIC DNA]</scope>
    <source>
        <strain evidence="2">JCM 17441</strain>
    </source>
</reference>
<gene>
    <name evidence="1" type="ORF">GCM10022255_086750</name>
</gene>
<proteinExistence type="predicted"/>
<accession>A0ABP8DMX2</accession>
<comment type="caution">
    <text evidence="1">The sequence shown here is derived from an EMBL/GenBank/DDBJ whole genome shotgun (WGS) entry which is preliminary data.</text>
</comment>
<keyword evidence="2" id="KW-1185">Reference proteome</keyword>
<dbReference type="Proteomes" id="UP001500620">
    <property type="component" value="Unassembled WGS sequence"/>
</dbReference>
<evidence type="ECO:0000313" key="2">
    <source>
        <dbReference type="Proteomes" id="UP001500620"/>
    </source>
</evidence>
<sequence length="81" mass="8792">MVTVNMMFLSRWPQSAQKGMWTVSALPKRSTGKMIGGNQRPISLRGSQINAADGEELNWANGIGLGRGLAGMRFQVEVRSG</sequence>
<name>A0ABP8DMX2_9ACTN</name>